<dbReference type="AlphaFoldDB" id="M8B5L0"/>
<evidence type="ECO:0000313" key="1">
    <source>
        <dbReference type="EnsemblPlants" id="EMT08880"/>
    </source>
</evidence>
<dbReference type="EnsemblPlants" id="EMT08880">
    <property type="protein sequence ID" value="EMT08880"/>
    <property type="gene ID" value="F775_05445"/>
</dbReference>
<proteinExistence type="predicted"/>
<accession>M8B5L0</accession>
<sequence length="119" mass="13297">MAQPAHLRWKCLKLTTTLIIGSQRKLQRNLGFINGRSMESVAMLSAQLKSLIMRRWDMSIVRVQLTEVIDADFAAKPCCHVAQMIVQVISTSEVAEVEDLDATVRGREDSSPPTSELRA</sequence>
<reference evidence="1" key="1">
    <citation type="submission" date="2015-06" db="UniProtKB">
        <authorList>
            <consortium name="EnsemblPlants"/>
        </authorList>
    </citation>
    <scope>IDENTIFICATION</scope>
</reference>
<protein>
    <submittedName>
        <fullName evidence="1">Uncharacterized protein</fullName>
    </submittedName>
</protein>
<name>M8B5L0_AEGTA</name>
<organism evidence="1">
    <name type="scientific">Aegilops tauschii</name>
    <name type="common">Tausch's goatgrass</name>
    <name type="synonym">Aegilops squarrosa</name>
    <dbReference type="NCBI Taxonomy" id="37682"/>
    <lineage>
        <taxon>Eukaryota</taxon>
        <taxon>Viridiplantae</taxon>
        <taxon>Streptophyta</taxon>
        <taxon>Embryophyta</taxon>
        <taxon>Tracheophyta</taxon>
        <taxon>Spermatophyta</taxon>
        <taxon>Magnoliopsida</taxon>
        <taxon>Liliopsida</taxon>
        <taxon>Poales</taxon>
        <taxon>Poaceae</taxon>
        <taxon>BOP clade</taxon>
        <taxon>Pooideae</taxon>
        <taxon>Triticodae</taxon>
        <taxon>Triticeae</taxon>
        <taxon>Triticinae</taxon>
        <taxon>Aegilops</taxon>
    </lineage>
</organism>